<keyword evidence="3 9" id="KW-0813">Transport</keyword>
<evidence type="ECO:0000256" key="9">
    <source>
        <dbReference type="RuleBase" id="RU365087"/>
    </source>
</evidence>
<keyword evidence="5 9" id="KW-0653">Protein transport</keyword>
<dbReference type="OrthoDB" id="1699155at2"/>
<keyword evidence="9" id="KW-1003">Cell membrane</keyword>
<evidence type="ECO:0000256" key="2">
    <source>
        <dbReference type="ARBA" id="ARBA00008445"/>
    </source>
</evidence>
<evidence type="ECO:0000256" key="1">
    <source>
        <dbReference type="ARBA" id="ARBA00004141"/>
    </source>
</evidence>
<evidence type="ECO:0000256" key="8">
    <source>
        <dbReference type="ARBA" id="ARBA00023136"/>
    </source>
</evidence>
<evidence type="ECO:0000313" key="10">
    <source>
        <dbReference type="EMBL" id="EFM24509.1"/>
    </source>
</evidence>
<keyword evidence="7 9" id="KW-0811">Translocation</keyword>
<keyword evidence="11" id="KW-1185">Reference proteome</keyword>
<dbReference type="InterPro" id="IPR004692">
    <property type="entry name" value="SecG"/>
</dbReference>
<evidence type="ECO:0000256" key="6">
    <source>
        <dbReference type="ARBA" id="ARBA00022989"/>
    </source>
</evidence>
<gene>
    <name evidence="10" type="ORF">HMPREF9225_1930</name>
</gene>
<comment type="caution">
    <text evidence="10">The sequence shown here is derived from an EMBL/GenBank/DDBJ whole genome shotgun (WGS) entry which is preliminary data.</text>
</comment>
<evidence type="ECO:0000256" key="3">
    <source>
        <dbReference type="ARBA" id="ARBA00022448"/>
    </source>
</evidence>
<sequence length="75" mass="8045">MQTVLSIIILLVSVVITITVASMESEQAGLGTLDGSVESLWGEHTGQSKKEKLNKIVTYSSIVFIVSLLVLLAIQ</sequence>
<evidence type="ECO:0000256" key="5">
    <source>
        <dbReference type="ARBA" id="ARBA00022927"/>
    </source>
</evidence>
<keyword evidence="4 9" id="KW-0812">Transmembrane</keyword>
<comment type="caution">
    <text evidence="9">Lacks conserved residue(s) required for the propagation of feature annotation.</text>
</comment>
<dbReference type="Proteomes" id="UP000003280">
    <property type="component" value="Unassembled WGS sequence"/>
</dbReference>
<dbReference type="EMBL" id="AEEH01000053">
    <property type="protein sequence ID" value="EFM24509.1"/>
    <property type="molecule type" value="Genomic_DNA"/>
</dbReference>
<proteinExistence type="inferred from homology"/>
<comment type="function">
    <text evidence="9">Involved in protein export. Participates in an early event of protein translocation.</text>
</comment>
<dbReference type="GO" id="GO:0015450">
    <property type="term" value="F:protein-transporting ATPase activity"/>
    <property type="evidence" value="ECO:0007669"/>
    <property type="project" value="UniProtKB-UniRule"/>
</dbReference>
<dbReference type="Pfam" id="PF03840">
    <property type="entry name" value="SecG"/>
    <property type="match status" value="1"/>
</dbReference>
<dbReference type="RefSeq" id="WP_008902705.1">
    <property type="nucleotide sequence ID" value="NZ_GL397071.1"/>
</dbReference>
<feature type="transmembrane region" description="Helical" evidence="9">
    <location>
        <begin position="56"/>
        <end position="74"/>
    </location>
</feature>
<evidence type="ECO:0000313" key="11">
    <source>
        <dbReference type="Proteomes" id="UP000003280"/>
    </source>
</evidence>
<protein>
    <recommendedName>
        <fullName evidence="9">Protein-export membrane protein SecG</fullName>
    </recommendedName>
</protein>
<dbReference type="eggNOG" id="COG1314">
    <property type="taxonomic scope" value="Bacteria"/>
</dbReference>
<name>E0NP41_9FIRM</name>
<comment type="subcellular location">
    <subcellularLocation>
        <location evidence="9">Cell membrane</location>
        <topology evidence="9">Multi-pass membrane protein</topology>
    </subcellularLocation>
    <subcellularLocation>
        <location evidence="1">Membrane</location>
        <topology evidence="1">Multi-pass membrane protein</topology>
    </subcellularLocation>
</comment>
<dbReference type="GO" id="GO:0005886">
    <property type="term" value="C:plasma membrane"/>
    <property type="evidence" value="ECO:0007669"/>
    <property type="project" value="UniProtKB-SubCell"/>
</dbReference>
<dbReference type="STRING" id="862517.HMPREF9225_1930"/>
<organism evidence="10 11">
    <name type="scientific">Peptoniphilus duerdenii ATCC BAA-1640</name>
    <dbReference type="NCBI Taxonomy" id="862517"/>
    <lineage>
        <taxon>Bacteria</taxon>
        <taxon>Bacillati</taxon>
        <taxon>Bacillota</taxon>
        <taxon>Tissierellia</taxon>
        <taxon>Tissierellales</taxon>
        <taxon>Peptoniphilaceae</taxon>
        <taxon>Peptoniphilus</taxon>
    </lineage>
</organism>
<evidence type="ECO:0000256" key="7">
    <source>
        <dbReference type="ARBA" id="ARBA00023010"/>
    </source>
</evidence>
<comment type="similarity">
    <text evidence="2 9">Belongs to the SecG family.</text>
</comment>
<accession>E0NP41</accession>
<evidence type="ECO:0000256" key="4">
    <source>
        <dbReference type="ARBA" id="ARBA00022692"/>
    </source>
</evidence>
<dbReference type="HOGENOM" id="CLU_094156_6_3_9"/>
<keyword evidence="6 9" id="KW-1133">Transmembrane helix</keyword>
<dbReference type="GO" id="GO:0009306">
    <property type="term" value="P:protein secretion"/>
    <property type="evidence" value="ECO:0007669"/>
    <property type="project" value="UniProtKB-UniRule"/>
</dbReference>
<keyword evidence="8 9" id="KW-0472">Membrane</keyword>
<dbReference type="AlphaFoldDB" id="E0NP41"/>
<reference evidence="10 11" key="1">
    <citation type="submission" date="2010-07" db="EMBL/GenBank/DDBJ databases">
        <authorList>
            <person name="Muzny D."/>
            <person name="Qin X."/>
            <person name="Deng J."/>
            <person name="Jiang H."/>
            <person name="Liu Y."/>
            <person name="Qu J."/>
            <person name="Song X.-Z."/>
            <person name="Zhang L."/>
            <person name="Thornton R."/>
            <person name="Coyle M."/>
            <person name="Francisco L."/>
            <person name="Jackson L."/>
            <person name="Javaid M."/>
            <person name="Korchina V."/>
            <person name="Kovar C."/>
            <person name="Mata R."/>
            <person name="Mathew T."/>
            <person name="Ngo R."/>
            <person name="Nguyen L."/>
            <person name="Nguyen N."/>
            <person name="Okwuonu G."/>
            <person name="Ongeri F."/>
            <person name="Pham C."/>
            <person name="Simmons D."/>
            <person name="Wilczek-Boney K."/>
            <person name="Hale W."/>
            <person name="Jakkamsetti A."/>
            <person name="Pham P."/>
            <person name="Ruth R."/>
            <person name="San Lucas F."/>
            <person name="Warren J."/>
            <person name="Zhang J."/>
            <person name="Zhao Z."/>
            <person name="Zhou C."/>
            <person name="Zhu D."/>
            <person name="Lee S."/>
            <person name="Bess C."/>
            <person name="Blankenburg K."/>
            <person name="Forbes L."/>
            <person name="Fu Q."/>
            <person name="Gubbala S."/>
            <person name="Hirani K."/>
            <person name="Jayaseelan J.C."/>
            <person name="Lara F."/>
            <person name="Munidasa M."/>
            <person name="Palculict T."/>
            <person name="Patil S."/>
            <person name="Pu L.-L."/>
            <person name="Saada N."/>
            <person name="Tang L."/>
            <person name="Weissenberger G."/>
            <person name="Zhu Y."/>
            <person name="Hemphill L."/>
            <person name="Shang Y."/>
            <person name="Youmans B."/>
            <person name="Ayvaz T."/>
            <person name="Ross M."/>
            <person name="Santibanez J."/>
            <person name="Aqrawi P."/>
            <person name="Gross S."/>
            <person name="Joshi V."/>
            <person name="Fowler G."/>
            <person name="Nazareth L."/>
            <person name="Reid J."/>
            <person name="Worley K."/>
            <person name="Petrosino J."/>
            <person name="Highlander S."/>
            <person name="Gibbs R."/>
        </authorList>
    </citation>
    <scope>NUCLEOTIDE SEQUENCE [LARGE SCALE GENOMIC DNA]</scope>
    <source>
        <strain evidence="10 11">ATCC BAA-1640</strain>
    </source>
</reference>